<name>A0A0K3CFU2_RHOTO</name>
<dbReference type="SUPFAM" id="SSF53098">
    <property type="entry name" value="Ribonuclease H-like"/>
    <property type="match status" value="1"/>
</dbReference>
<dbReference type="Pfam" id="PF02171">
    <property type="entry name" value="Piwi"/>
    <property type="match status" value="1"/>
</dbReference>
<keyword evidence="4" id="KW-1185">Reference proteome</keyword>
<dbReference type="EMBL" id="CWKI01000006">
    <property type="protein sequence ID" value="CTR07380.1"/>
    <property type="molecule type" value="Genomic_DNA"/>
</dbReference>
<dbReference type="InterPro" id="IPR003100">
    <property type="entry name" value="PAZ_dom"/>
</dbReference>
<evidence type="ECO:0000259" key="1">
    <source>
        <dbReference type="PROSITE" id="PS50821"/>
    </source>
</evidence>
<dbReference type="PROSITE" id="PS50821">
    <property type="entry name" value="PAZ"/>
    <property type="match status" value="1"/>
</dbReference>
<dbReference type="SUPFAM" id="SSF101690">
    <property type="entry name" value="PAZ domain"/>
    <property type="match status" value="1"/>
</dbReference>
<feature type="domain" description="PAZ" evidence="1">
    <location>
        <begin position="265"/>
        <end position="358"/>
    </location>
</feature>
<dbReference type="Pfam" id="PF02170">
    <property type="entry name" value="PAZ"/>
    <property type="match status" value="1"/>
</dbReference>
<dbReference type="Pfam" id="PF16486">
    <property type="entry name" value="ArgoN"/>
    <property type="match status" value="1"/>
</dbReference>
<dbReference type="CDD" id="cd02846">
    <property type="entry name" value="PAZ_argonaute_like"/>
    <property type="match status" value="1"/>
</dbReference>
<dbReference type="InterPro" id="IPR036397">
    <property type="entry name" value="RNaseH_sf"/>
</dbReference>
<dbReference type="Pfam" id="PF16487">
    <property type="entry name" value="ArgoMid"/>
    <property type="match status" value="1"/>
</dbReference>
<sequence length="882" mass="97958">MEGLTQAAGAMTLGDEHDPMLRPGYGTVGKPFSVYTNAYEIRTPNLVAYHYDVKIKPDKPVTPPRLNREIWRYLDQTLNAFNGIAVAFDGRSMAYSPKKLPADEGQWNITLPDEDGGGGGAGAGRRTFTVQIKYTRPIDLARLGVFVRGEGIGDPSFPDQSQVQSAIQALNVLIQHGPTLLYPSRQASFFLPPMNQEQASIARGLEVWRGFFTSTRLGPGRVFLNLDIASQPMVQSGNLPRVVLNFLRGTNRNLTEQHLDAKTIPSSEYIRLGRFLKGLKVKLTVKDADGIEPTRKIRGIEGHSANDPAHAFQIDGTSYTIASYFEQFYGVKLRTPNFPVISVSKVARWPLELCVVEAGQKWTKKLDPEQTVESIRLTTVAPRERLKNLAEGIKRIQPSDAALGQWGISIDQKPLEAKARLLTPPTVNFKGRAARINNGVWDVRGHQLYTSARIERWLVLVLDSPQYFQIDAAQTCIVGLVAACQQMGITYAEPRPPIHYAPRGADTAAFMREKGMEMMQDQGGPPQLIVCFLPRKPCSEYAEIKKFGDQQVGCATQCLYEIKAKRGSPGYWQNVALKISVKLHNGINWILNPQDLGPIAEKPTLVMGADVSHAQPNSVAPSVAAIVGSMDQTCSIYGSAITVQPSRLEVIARLEEMVLKLLRQFLKRNGIPPERIFFFRDGISEGQFPQVIATEVEAVRKAGQRFGAEHNQHDYAPKLTFLCCGKRHHVSLFPSQTAYGDPKTGNVKSGTVVDTEIVSPFHFDWYSMAHQPLLGTGRSCHLTVLRDDSNFSADQLQQLTFNLAFTYAKATRSVSVPTPAYYASRLCTRAQLLLKREDEDTTTVISSTSNSSDERLRQQALAEYSSRLKAIHPNHEETLFFM</sequence>
<dbReference type="OMA" id="FARCTRP"/>
<dbReference type="InterPro" id="IPR032473">
    <property type="entry name" value="Argonaute_Mid_dom"/>
</dbReference>
<dbReference type="STRING" id="5286.A0A0K3CFU2"/>
<dbReference type="Gene3D" id="2.170.260.10">
    <property type="entry name" value="paz domain"/>
    <property type="match status" value="1"/>
</dbReference>
<dbReference type="InterPro" id="IPR003165">
    <property type="entry name" value="Piwi"/>
</dbReference>
<proteinExistence type="predicted"/>
<evidence type="ECO:0000313" key="3">
    <source>
        <dbReference type="EMBL" id="CTR07380.1"/>
    </source>
</evidence>
<dbReference type="InterPro" id="IPR032474">
    <property type="entry name" value="Argonaute_N"/>
</dbReference>
<dbReference type="Proteomes" id="UP000199069">
    <property type="component" value="Unassembled WGS sequence"/>
</dbReference>
<evidence type="ECO:0000259" key="2">
    <source>
        <dbReference type="PROSITE" id="PS50822"/>
    </source>
</evidence>
<dbReference type="AlphaFoldDB" id="A0A0K3CFU2"/>
<reference evidence="3 4" key="1">
    <citation type="submission" date="2015-07" db="EMBL/GenBank/DDBJ databases">
        <authorList>
            <person name="Cajimat M.N.B."/>
            <person name="Milazzo M.L."/>
            <person name="Fulhorst C.F."/>
        </authorList>
    </citation>
    <scope>NUCLEOTIDE SEQUENCE [LARGE SCALE GENOMIC DNA]</scope>
    <source>
        <strain evidence="3">Single colony</strain>
    </source>
</reference>
<gene>
    <name evidence="3" type="primary">FGENESH: predicted gene_6.163</name>
    <name evidence="3" type="ORF">BN2166_0032410</name>
</gene>
<dbReference type="PANTHER" id="PTHR22891">
    <property type="entry name" value="EUKARYOTIC TRANSLATION INITIATION FACTOR 2C"/>
    <property type="match status" value="1"/>
</dbReference>
<evidence type="ECO:0000313" key="4">
    <source>
        <dbReference type="Proteomes" id="UP000199069"/>
    </source>
</evidence>
<dbReference type="SMART" id="SM01163">
    <property type="entry name" value="DUF1785"/>
    <property type="match status" value="1"/>
</dbReference>
<dbReference type="Gene3D" id="3.30.420.10">
    <property type="entry name" value="Ribonuclease H-like superfamily/Ribonuclease H"/>
    <property type="match status" value="1"/>
</dbReference>
<dbReference type="Gene3D" id="3.40.50.2300">
    <property type="match status" value="1"/>
</dbReference>
<dbReference type="PROSITE" id="PS50822">
    <property type="entry name" value="PIWI"/>
    <property type="match status" value="1"/>
</dbReference>
<dbReference type="InterPro" id="IPR014811">
    <property type="entry name" value="ArgoL1"/>
</dbReference>
<dbReference type="InterPro" id="IPR012337">
    <property type="entry name" value="RNaseH-like_sf"/>
</dbReference>
<dbReference type="Pfam" id="PF08699">
    <property type="entry name" value="ArgoL1"/>
    <property type="match status" value="1"/>
</dbReference>
<protein>
    <submittedName>
        <fullName evidence="3">BY PROTMAP: gi|647400055|emb|CDR45160.1| RHTO0S10e05776g1_1 [Rhodosporidium toruloides]</fullName>
    </submittedName>
</protein>
<feature type="domain" description="Piwi" evidence="2">
    <location>
        <begin position="528"/>
        <end position="835"/>
    </location>
</feature>
<dbReference type="GO" id="GO:0003723">
    <property type="term" value="F:RNA binding"/>
    <property type="evidence" value="ECO:0007669"/>
    <property type="project" value="InterPro"/>
</dbReference>
<accession>A0A0K3CFU2</accession>
<dbReference type="SMART" id="SM00950">
    <property type="entry name" value="Piwi"/>
    <property type="match status" value="1"/>
</dbReference>
<dbReference type="InterPro" id="IPR036085">
    <property type="entry name" value="PAZ_dom_sf"/>
</dbReference>
<organism evidence="3 4">
    <name type="scientific">Rhodotorula toruloides</name>
    <name type="common">Yeast</name>
    <name type="synonym">Rhodosporidium toruloides</name>
    <dbReference type="NCBI Taxonomy" id="5286"/>
    <lineage>
        <taxon>Eukaryota</taxon>
        <taxon>Fungi</taxon>
        <taxon>Dikarya</taxon>
        <taxon>Basidiomycota</taxon>
        <taxon>Pucciniomycotina</taxon>
        <taxon>Microbotryomycetes</taxon>
        <taxon>Sporidiobolales</taxon>
        <taxon>Sporidiobolaceae</taxon>
        <taxon>Rhodotorula</taxon>
    </lineage>
</organism>